<sequence>MADDNELMARVQTGDKQAYEELVLRYRMKAIAFAASFVRDLYTAEDIVQECFVKVYLRRASYRPDYSFHTYLFTVIRNQCIDYLRASKTRHKMDAELADELSDGHTPEEILANRENTKQIYEALNQLEGDYKTALYLFAIADFSYKEIASTMSKTVPQIKILLYRARKKFKNQYKGVEIN</sequence>
<dbReference type="InterPro" id="IPR036388">
    <property type="entry name" value="WH-like_DNA-bd_sf"/>
</dbReference>
<organism evidence="8 9">
    <name type="scientific">Paenibacillus donghaensis</name>
    <dbReference type="NCBI Taxonomy" id="414771"/>
    <lineage>
        <taxon>Bacteria</taxon>
        <taxon>Bacillati</taxon>
        <taxon>Bacillota</taxon>
        <taxon>Bacilli</taxon>
        <taxon>Bacillales</taxon>
        <taxon>Paenibacillaceae</taxon>
        <taxon>Paenibacillus</taxon>
    </lineage>
</organism>
<feature type="domain" description="RNA polymerase sigma factor 70 region 4 type 2" evidence="7">
    <location>
        <begin position="119"/>
        <end position="169"/>
    </location>
</feature>
<evidence type="ECO:0000256" key="1">
    <source>
        <dbReference type="ARBA" id="ARBA00010641"/>
    </source>
</evidence>
<dbReference type="GO" id="GO:0003677">
    <property type="term" value="F:DNA binding"/>
    <property type="evidence" value="ECO:0007669"/>
    <property type="project" value="UniProtKB-KW"/>
</dbReference>
<evidence type="ECO:0008006" key="10">
    <source>
        <dbReference type="Google" id="ProtNLM"/>
    </source>
</evidence>
<proteinExistence type="inferred from homology"/>
<dbReference type="GO" id="GO:0006352">
    <property type="term" value="P:DNA-templated transcription initiation"/>
    <property type="evidence" value="ECO:0007669"/>
    <property type="project" value="InterPro"/>
</dbReference>
<dbReference type="KEGG" id="pdh:B9T62_25490"/>
<dbReference type="SUPFAM" id="SSF88946">
    <property type="entry name" value="Sigma2 domain of RNA polymerase sigma factors"/>
    <property type="match status" value="1"/>
</dbReference>
<evidence type="ECO:0000256" key="2">
    <source>
        <dbReference type="ARBA" id="ARBA00023015"/>
    </source>
</evidence>
<dbReference type="Proteomes" id="UP000249890">
    <property type="component" value="Chromosome"/>
</dbReference>
<evidence type="ECO:0000256" key="5">
    <source>
        <dbReference type="ARBA" id="ARBA00023163"/>
    </source>
</evidence>
<reference evidence="8 9" key="1">
    <citation type="submission" date="2017-06" db="EMBL/GenBank/DDBJ databases">
        <title>Complete genome sequence of Paenibacillus donghaensis KCTC 13049T isolated from East Sea sediment, South Korea.</title>
        <authorList>
            <person name="Jung B.K."/>
            <person name="Hong S.-J."/>
            <person name="Shin J.-H."/>
        </authorList>
    </citation>
    <scope>NUCLEOTIDE SEQUENCE [LARGE SCALE GENOMIC DNA]</scope>
    <source>
        <strain evidence="8 9">KCTC 13049</strain>
    </source>
</reference>
<protein>
    <recommendedName>
        <fullName evidence="10">RNA polymerase subunit sigma-24</fullName>
    </recommendedName>
</protein>
<dbReference type="InterPro" id="IPR013325">
    <property type="entry name" value="RNA_pol_sigma_r2"/>
</dbReference>
<dbReference type="NCBIfam" id="TIGR02937">
    <property type="entry name" value="sigma70-ECF"/>
    <property type="match status" value="1"/>
</dbReference>
<keyword evidence="4" id="KW-0238">DNA-binding</keyword>
<gene>
    <name evidence="8" type="ORF">B9T62_25490</name>
</gene>
<evidence type="ECO:0000259" key="6">
    <source>
        <dbReference type="Pfam" id="PF04542"/>
    </source>
</evidence>
<accession>A0A2Z2KVE6</accession>
<dbReference type="Gene3D" id="1.10.1740.10">
    <property type="match status" value="1"/>
</dbReference>
<evidence type="ECO:0000256" key="3">
    <source>
        <dbReference type="ARBA" id="ARBA00023082"/>
    </source>
</evidence>
<evidence type="ECO:0000259" key="7">
    <source>
        <dbReference type="Pfam" id="PF08281"/>
    </source>
</evidence>
<dbReference type="Pfam" id="PF04542">
    <property type="entry name" value="Sigma70_r2"/>
    <property type="match status" value="1"/>
</dbReference>
<dbReference type="PANTHER" id="PTHR43133">
    <property type="entry name" value="RNA POLYMERASE ECF-TYPE SIGMA FACTO"/>
    <property type="match status" value="1"/>
</dbReference>
<dbReference type="EMBL" id="CP021780">
    <property type="protein sequence ID" value="ASA23838.1"/>
    <property type="molecule type" value="Genomic_DNA"/>
</dbReference>
<dbReference type="InterPro" id="IPR013324">
    <property type="entry name" value="RNA_pol_sigma_r3/r4-like"/>
</dbReference>
<dbReference type="InterPro" id="IPR013249">
    <property type="entry name" value="RNA_pol_sigma70_r4_t2"/>
</dbReference>
<evidence type="ECO:0000313" key="8">
    <source>
        <dbReference type="EMBL" id="ASA23838.1"/>
    </source>
</evidence>
<dbReference type="Pfam" id="PF08281">
    <property type="entry name" value="Sigma70_r4_2"/>
    <property type="match status" value="1"/>
</dbReference>
<feature type="domain" description="RNA polymerase sigma-70 region 2" evidence="6">
    <location>
        <begin position="22"/>
        <end position="88"/>
    </location>
</feature>
<dbReference type="InterPro" id="IPR039425">
    <property type="entry name" value="RNA_pol_sigma-70-like"/>
</dbReference>
<keyword evidence="3" id="KW-0731">Sigma factor</keyword>
<keyword evidence="2" id="KW-0805">Transcription regulation</keyword>
<name>A0A2Z2KVE6_9BACL</name>
<dbReference type="PANTHER" id="PTHR43133:SF8">
    <property type="entry name" value="RNA POLYMERASE SIGMA FACTOR HI_1459-RELATED"/>
    <property type="match status" value="1"/>
</dbReference>
<evidence type="ECO:0000313" key="9">
    <source>
        <dbReference type="Proteomes" id="UP000249890"/>
    </source>
</evidence>
<dbReference type="InterPro" id="IPR014284">
    <property type="entry name" value="RNA_pol_sigma-70_dom"/>
</dbReference>
<dbReference type="GO" id="GO:0016987">
    <property type="term" value="F:sigma factor activity"/>
    <property type="evidence" value="ECO:0007669"/>
    <property type="project" value="UniProtKB-KW"/>
</dbReference>
<dbReference type="SUPFAM" id="SSF88659">
    <property type="entry name" value="Sigma3 and sigma4 domains of RNA polymerase sigma factors"/>
    <property type="match status" value="1"/>
</dbReference>
<dbReference type="Gene3D" id="1.10.10.10">
    <property type="entry name" value="Winged helix-like DNA-binding domain superfamily/Winged helix DNA-binding domain"/>
    <property type="match status" value="1"/>
</dbReference>
<dbReference type="AlphaFoldDB" id="A0A2Z2KVE6"/>
<comment type="similarity">
    <text evidence="1">Belongs to the sigma-70 factor family. ECF subfamily.</text>
</comment>
<evidence type="ECO:0000256" key="4">
    <source>
        <dbReference type="ARBA" id="ARBA00023125"/>
    </source>
</evidence>
<keyword evidence="9" id="KW-1185">Reference proteome</keyword>
<dbReference type="InterPro" id="IPR007627">
    <property type="entry name" value="RNA_pol_sigma70_r2"/>
</dbReference>
<keyword evidence="5" id="KW-0804">Transcription</keyword>